<name>A0A1Y5HTH8_OLEAN</name>
<organism evidence="1 2">
    <name type="scientific">Oleispira antarctica</name>
    <dbReference type="NCBI Taxonomy" id="188908"/>
    <lineage>
        <taxon>Bacteria</taxon>
        <taxon>Pseudomonadati</taxon>
        <taxon>Pseudomonadota</taxon>
        <taxon>Gammaproteobacteria</taxon>
        <taxon>Oceanospirillales</taxon>
        <taxon>Oceanospirillaceae</taxon>
        <taxon>Oleispira</taxon>
    </lineage>
</organism>
<dbReference type="EMBL" id="MABE01000358">
    <property type="protein sequence ID" value="OUS40370.1"/>
    <property type="molecule type" value="Genomic_DNA"/>
</dbReference>
<reference evidence="2" key="1">
    <citation type="journal article" date="2017" name="Proc. Natl. Acad. Sci. U.S.A.">
        <title>Simulation of Deepwater Horizon oil plume reveals substrate specialization within a complex community of hydrocarbon degraders.</title>
        <authorList>
            <person name="Hu P."/>
            <person name="Dubinsky E.A."/>
            <person name="Probst A.J."/>
            <person name="Wang J."/>
            <person name="Sieber C.M.K."/>
            <person name="Tom L.M."/>
            <person name="Gardinali P."/>
            <person name="Banfield J.F."/>
            <person name="Atlas R.M."/>
            <person name="Andersen G.L."/>
        </authorList>
    </citation>
    <scope>NUCLEOTIDE SEQUENCE [LARGE SCALE GENOMIC DNA]</scope>
</reference>
<comment type="caution">
    <text evidence="1">The sequence shown here is derived from an EMBL/GenBank/DDBJ whole genome shotgun (WGS) entry which is preliminary data.</text>
</comment>
<dbReference type="AlphaFoldDB" id="A0A1Y5HTH8"/>
<dbReference type="Proteomes" id="UP000227088">
    <property type="component" value="Unassembled WGS sequence"/>
</dbReference>
<evidence type="ECO:0000313" key="2">
    <source>
        <dbReference type="Proteomes" id="UP000227088"/>
    </source>
</evidence>
<accession>A0A1Y5HTH8</accession>
<evidence type="ECO:0000313" key="1">
    <source>
        <dbReference type="EMBL" id="OUS40370.1"/>
    </source>
</evidence>
<proteinExistence type="predicted"/>
<gene>
    <name evidence="1" type="ORF">A9R00_06365</name>
</gene>
<protein>
    <submittedName>
        <fullName evidence="1">Uncharacterized protein</fullName>
    </submittedName>
</protein>
<sequence>MMESNIQLSQAEQLDRFHQLEDSIRHCPCKKQQLALQEANLNEYIDLGLDMANKAGLANRTQLQESWLKRVYKTLFETTLDLVEPEYWRDLCCEYLYQPLFALKHLYRNHPQGKHRIRILYQELSVTSRYLY</sequence>